<evidence type="ECO:0000313" key="2">
    <source>
        <dbReference type="EMBL" id="KAJ8866970.1"/>
    </source>
</evidence>
<sequence>MSVIASTPTREDVPESQEDEDVPPTVARLQTSLRHHARMTMPGAMFQGATMQWYADNNVRRLDWPTQSPDLDPIEHLWDEFDRRVRARQARPKYIAQLMEWFQEEWRRIPVDVLQTLVESMPDRVAAVIAARVFSAARVIAREIRAPVFWDRNEYGAAAGETGAPLENTPASGVVRRDSHMQKFGSDPAGVRTLFALVEGEQSNHSATAAPIIPKLAYQCFCPPPCSQRFPLPRSPPSSYPIIPSLSPDSCVVPERARDDCSDLRDCVGE</sequence>
<dbReference type="Proteomes" id="UP001159363">
    <property type="component" value="Chromosome 15"/>
</dbReference>
<dbReference type="Gene3D" id="3.30.420.10">
    <property type="entry name" value="Ribonuclease H-like superfamily/Ribonuclease H"/>
    <property type="match status" value="1"/>
</dbReference>
<comment type="caution">
    <text evidence="2">The sequence shown here is derived from an EMBL/GenBank/DDBJ whole genome shotgun (WGS) entry which is preliminary data.</text>
</comment>
<evidence type="ECO:0008006" key="4">
    <source>
        <dbReference type="Google" id="ProtNLM"/>
    </source>
</evidence>
<name>A0ABQ9G3C5_9NEOP</name>
<accession>A0ABQ9G3C5</accession>
<dbReference type="InterPro" id="IPR036397">
    <property type="entry name" value="RNaseH_sf"/>
</dbReference>
<reference evidence="2 3" key="1">
    <citation type="submission" date="2023-02" db="EMBL/GenBank/DDBJ databases">
        <title>LHISI_Scaffold_Assembly.</title>
        <authorList>
            <person name="Stuart O.P."/>
            <person name="Cleave R."/>
            <person name="Magrath M.J.L."/>
            <person name="Mikheyev A.S."/>
        </authorList>
    </citation>
    <scope>NUCLEOTIDE SEQUENCE [LARGE SCALE GENOMIC DNA]</scope>
    <source>
        <strain evidence="2">Daus_M_001</strain>
        <tissue evidence="2">Leg muscle</tissue>
    </source>
</reference>
<evidence type="ECO:0000256" key="1">
    <source>
        <dbReference type="SAM" id="MobiDB-lite"/>
    </source>
</evidence>
<evidence type="ECO:0000313" key="3">
    <source>
        <dbReference type="Proteomes" id="UP001159363"/>
    </source>
</evidence>
<gene>
    <name evidence="2" type="ORF">PR048_032832</name>
</gene>
<feature type="region of interest" description="Disordered" evidence="1">
    <location>
        <begin position="1"/>
        <end position="23"/>
    </location>
</feature>
<organism evidence="2 3">
    <name type="scientific">Dryococelus australis</name>
    <dbReference type="NCBI Taxonomy" id="614101"/>
    <lineage>
        <taxon>Eukaryota</taxon>
        <taxon>Metazoa</taxon>
        <taxon>Ecdysozoa</taxon>
        <taxon>Arthropoda</taxon>
        <taxon>Hexapoda</taxon>
        <taxon>Insecta</taxon>
        <taxon>Pterygota</taxon>
        <taxon>Neoptera</taxon>
        <taxon>Polyneoptera</taxon>
        <taxon>Phasmatodea</taxon>
        <taxon>Verophasmatodea</taxon>
        <taxon>Anareolatae</taxon>
        <taxon>Phasmatidae</taxon>
        <taxon>Eurycanthinae</taxon>
        <taxon>Dryococelus</taxon>
    </lineage>
</organism>
<proteinExistence type="predicted"/>
<protein>
    <recommendedName>
        <fullName evidence="4">Transposase</fullName>
    </recommendedName>
</protein>
<dbReference type="EMBL" id="JARBHB010000016">
    <property type="protein sequence ID" value="KAJ8866970.1"/>
    <property type="molecule type" value="Genomic_DNA"/>
</dbReference>
<keyword evidence="3" id="KW-1185">Reference proteome</keyword>